<evidence type="ECO:0000256" key="13">
    <source>
        <dbReference type="RuleBase" id="RU003914"/>
    </source>
</evidence>
<dbReference type="GO" id="GO:0044183">
    <property type="term" value="F:protein folding chaperone"/>
    <property type="evidence" value="ECO:0007669"/>
    <property type="project" value="TreeGrafter"/>
</dbReference>
<dbReference type="GO" id="GO:0005737">
    <property type="term" value="C:cytoplasm"/>
    <property type="evidence" value="ECO:0007669"/>
    <property type="project" value="UniProtKB-SubCell"/>
</dbReference>
<evidence type="ECO:0000313" key="17">
    <source>
        <dbReference type="Proteomes" id="UP000234560"/>
    </source>
</evidence>
<reference evidence="16" key="1">
    <citation type="submission" date="2017-12" db="EMBL/GenBank/DDBJ databases">
        <authorList>
            <person name="Thomas-White K."/>
            <person name="Wolfe A.J."/>
        </authorList>
    </citation>
    <scope>NUCLEOTIDE SEQUENCE</scope>
    <source>
        <strain evidence="16">UMB0763</strain>
    </source>
</reference>
<dbReference type="InterPro" id="IPR037041">
    <property type="entry name" value="Trigger_fac_C_sf"/>
</dbReference>
<evidence type="ECO:0000256" key="6">
    <source>
        <dbReference type="ARBA" id="ARBA00023110"/>
    </source>
</evidence>
<keyword evidence="7 11" id="KW-0143">Chaperone</keyword>
<dbReference type="Pfam" id="PF05698">
    <property type="entry name" value="Trigger_C"/>
    <property type="match status" value="1"/>
</dbReference>
<dbReference type="GO" id="GO:0003755">
    <property type="term" value="F:peptidyl-prolyl cis-trans isomerase activity"/>
    <property type="evidence" value="ECO:0007669"/>
    <property type="project" value="UniProtKB-UniRule"/>
</dbReference>
<dbReference type="GO" id="GO:0051083">
    <property type="term" value="P:'de novo' cotranslational protein folding"/>
    <property type="evidence" value="ECO:0007669"/>
    <property type="project" value="TreeGrafter"/>
</dbReference>
<dbReference type="RefSeq" id="WP_101678450.1">
    <property type="nucleotide sequence ID" value="NZ_CAMIHY010000004.1"/>
</dbReference>
<evidence type="ECO:0000256" key="11">
    <source>
        <dbReference type="HAMAP-Rule" id="MF_00303"/>
    </source>
</evidence>
<dbReference type="PROSITE" id="PS50059">
    <property type="entry name" value="FKBP_PPIASE"/>
    <property type="match status" value="1"/>
</dbReference>
<dbReference type="PIRSF" id="PIRSF003095">
    <property type="entry name" value="Trigger_factor"/>
    <property type="match status" value="1"/>
</dbReference>
<evidence type="ECO:0000256" key="14">
    <source>
        <dbReference type="SAM" id="MobiDB-lite"/>
    </source>
</evidence>
<keyword evidence="6 11" id="KW-0697">Rotamase</keyword>
<evidence type="ECO:0000256" key="8">
    <source>
        <dbReference type="ARBA" id="ARBA00023235"/>
    </source>
</evidence>
<proteinExistence type="inferred from homology"/>
<dbReference type="Pfam" id="PF05697">
    <property type="entry name" value="Trigger_N"/>
    <property type="match status" value="1"/>
</dbReference>
<dbReference type="Proteomes" id="UP000234560">
    <property type="component" value="Chromosome"/>
</dbReference>
<dbReference type="PANTHER" id="PTHR30560:SF3">
    <property type="entry name" value="TRIGGER FACTOR-LIKE PROTEIN TIG, CHLOROPLASTIC"/>
    <property type="match status" value="1"/>
</dbReference>
<dbReference type="SUPFAM" id="SSF109998">
    <property type="entry name" value="Triger factor/SurA peptide-binding domain-like"/>
    <property type="match status" value="1"/>
</dbReference>
<evidence type="ECO:0000259" key="15">
    <source>
        <dbReference type="PROSITE" id="PS50059"/>
    </source>
</evidence>
<dbReference type="InterPro" id="IPR008880">
    <property type="entry name" value="Trigger_fac_C"/>
</dbReference>
<comment type="catalytic activity">
    <reaction evidence="1 11 12">
        <text>[protein]-peptidylproline (omega=180) = [protein]-peptidylproline (omega=0)</text>
        <dbReference type="Rhea" id="RHEA:16237"/>
        <dbReference type="Rhea" id="RHEA-COMP:10747"/>
        <dbReference type="Rhea" id="RHEA-COMP:10748"/>
        <dbReference type="ChEBI" id="CHEBI:83833"/>
        <dbReference type="ChEBI" id="CHEBI:83834"/>
        <dbReference type="EC" id="5.2.1.8"/>
    </reaction>
</comment>
<feature type="region of interest" description="Disordered" evidence="14">
    <location>
        <begin position="429"/>
        <end position="448"/>
    </location>
</feature>
<keyword evidence="9 11" id="KW-0131">Cell cycle</keyword>
<comment type="subcellular location">
    <subcellularLocation>
        <location evidence="11">Cytoplasm</location>
    </subcellularLocation>
    <text evidence="11">About half TF is bound to the ribosome near the polypeptide exit tunnel while the other half is free in the cytoplasm.</text>
</comment>
<name>A0AAF1BZK9_9CORY</name>
<reference evidence="16" key="2">
    <citation type="submission" date="2023-10" db="EMBL/GenBank/DDBJ databases">
        <authorList>
            <person name="Choi B."/>
        </authorList>
    </citation>
    <scope>NUCLEOTIDE SEQUENCE</scope>
    <source>
        <strain evidence="16">UMB0763</strain>
    </source>
</reference>
<dbReference type="InterPro" id="IPR036611">
    <property type="entry name" value="Trigger_fac_ribosome-bd_sf"/>
</dbReference>
<evidence type="ECO:0000256" key="3">
    <source>
        <dbReference type="ARBA" id="ARBA00013194"/>
    </source>
</evidence>
<dbReference type="PANTHER" id="PTHR30560">
    <property type="entry name" value="TRIGGER FACTOR CHAPERONE AND PEPTIDYL-PROLYL CIS/TRANS ISOMERASE"/>
    <property type="match status" value="1"/>
</dbReference>
<dbReference type="SUPFAM" id="SSF102735">
    <property type="entry name" value="Trigger factor ribosome-binding domain"/>
    <property type="match status" value="1"/>
</dbReference>
<evidence type="ECO:0000256" key="9">
    <source>
        <dbReference type="ARBA" id="ARBA00023306"/>
    </source>
</evidence>
<comment type="domain">
    <text evidence="11">Consists of 3 domains; the N-terminus binds the ribosome, the middle domain has PPIase activity, while the C-terminus has intrinsic chaperone activity on its own.</text>
</comment>
<dbReference type="InterPro" id="IPR001179">
    <property type="entry name" value="PPIase_FKBP_dom"/>
</dbReference>
<dbReference type="NCBIfam" id="TIGR00115">
    <property type="entry name" value="tig"/>
    <property type="match status" value="1"/>
</dbReference>
<evidence type="ECO:0000256" key="4">
    <source>
        <dbReference type="ARBA" id="ARBA00016902"/>
    </source>
</evidence>
<evidence type="ECO:0000256" key="1">
    <source>
        <dbReference type="ARBA" id="ARBA00000971"/>
    </source>
</evidence>
<evidence type="ECO:0000256" key="5">
    <source>
        <dbReference type="ARBA" id="ARBA00022618"/>
    </source>
</evidence>
<keyword evidence="8 11" id="KW-0413">Isomerase</keyword>
<comment type="function">
    <text evidence="11">Involved in protein export. Acts as a chaperone by maintaining the newly synthesized protein in an open conformation. Functions as a peptidyl-prolyl cis-trans isomerase.</text>
</comment>
<dbReference type="EC" id="5.2.1.8" evidence="3 11"/>
<sequence length="448" mass="50387">MKSSVDKLNDTRVKITVEVPFEELTPEIDQAYKALAQQVTFKGFRKGKAPRKLIDARFGRGPVLEQVVNDMLPSRYGKAVEENDLRPLGQPAIDITKLEDGKLVEFTAEVDVRPEITIPDFSTYEIEVPELKVTDEDVDKAIDSLRERFAELKTVNRKAKKDDFVTVDLTVTVDGEEVEAASTEGLNHRIGADELIDGLDKAVKGLKTGEEATFTSTDINGVEDGKEAEVTVTVKEVKERKLPKVDEEFVEMVSEFDTVDELREDTEKNLKEQRKVEQASAIRDEVLKKALDEANFPLPEAVVEEQVQGQLQQLIAQFGGDESMLDRVLDMQGTSREDFDKESRENAENAVRTQLFLDVLAEQEQPDVTQQEIHEHIMFTAQRYGMNPQQFLQQIQQTGQTYNLVADVRRGKALATAICRVSVKDDAGNTVDPEEYFGEEEVEGDDAE</sequence>
<keyword evidence="11" id="KW-0963">Cytoplasm</keyword>
<evidence type="ECO:0000256" key="10">
    <source>
        <dbReference type="ARBA" id="ARBA00029986"/>
    </source>
</evidence>
<dbReference type="InterPro" id="IPR046357">
    <property type="entry name" value="PPIase_dom_sf"/>
</dbReference>
<dbReference type="GO" id="GO:0043022">
    <property type="term" value="F:ribosome binding"/>
    <property type="evidence" value="ECO:0007669"/>
    <property type="project" value="TreeGrafter"/>
</dbReference>
<dbReference type="GO" id="GO:0043335">
    <property type="term" value="P:protein unfolding"/>
    <property type="evidence" value="ECO:0007669"/>
    <property type="project" value="TreeGrafter"/>
</dbReference>
<accession>A0AAF1BZK9</accession>
<dbReference type="Pfam" id="PF00254">
    <property type="entry name" value="FKBP_C"/>
    <property type="match status" value="1"/>
</dbReference>
<dbReference type="InterPro" id="IPR008881">
    <property type="entry name" value="Trigger_fac_ribosome-bd_bac"/>
</dbReference>
<evidence type="ECO:0000313" key="16">
    <source>
        <dbReference type="EMBL" id="WOT02780.1"/>
    </source>
</evidence>
<evidence type="ECO:0000256" key="2">
    <source>
        <dbReference type="ARBA" id="ARBA00005464"/>
    </source>
</evidence>
<dbReference type="EMBL" id="CP136958">
    <property type="protein sequence ID" value="WOT02780.1"/>
    <property type="molecule type" value="Genomic_DNA"/>
</dbReference>
<dbReference type="InterPro" id="IPR005215">
    <property type="entry name" value="Trig_fac"/>
</dbReference>
<evidence type="ECO:0000256" key="12">
    <source>
        <dbReference type="PROSITE-ProRule" id="PRU00277"/>
    </source>
</evidence>
<dbReference type="SUPFAM" id="SSF54534">
    <property type="entry name" value="FKBP-like"/>
    <property type="match status" value="1"/>
</dbReference>
<comment type="similarity">
    <text evidence="2 11 13">Belongs to the FKBP-type PPIase family. Tig subfamily.</text>
</comment>
<dbReference type="AlphaFoldDB" id="A0AAF1BZK9"/>
<dbReference type="HAMAP" id="MF_00303">
    <property type="entry name" value="Trigger_factor_Tig"/>
    <property type="match status" value="1"/>
</dbReference>
<dbReference type="Gene3D" id="1.10.3120.10">
    <property type="entry name" value="Trigger factor, C-terminal domain"/>
    <property type="match status" value="1"/>
</dbReference>
<dbReference type="GO" id="GO:0015031">
    <property type="term" value="P:protein transport"/>
    <property type="evidence" value="ECO:0007669"/>
    <property type="project" value="UniProtKB-UniRule"/>
</dbReference>
<dbReference type="InterPro" id="IPR027304">
    <property type="entry name" value="Trigger_fact/SurA_dom_sf"/>
</dbReference>
<gene>
    <name evidence="11 16" type="primary">tig</name>
    <name evidence="16" type="ORF">CYJ47_03125</name>
</gene>
<evidence type="ECO:0000256" key="7">
    <source>
        <dbReference type="ARBA" id="ARBA00023186"/>
    </source>
</evidence>
<keyword evidence="5 11" id="KW-0132">Cell division</keyword>
<dbReference type="Gene3D" id="3.10.50.40">
    <property type="match status" value="1"/>
</dbReference>
<dbReference type="GO" id="GO:0051301">
    <property type="term" value="P:cell division"/>
    <property type="evidence" value="ECO:0007669"/>
    <property type="project" value="UniProtKB-KW"/>
</dbReference>
<feature type="compositionally biased region" description="Acidic residues" evidence="14">
    <location>
        <begin position="432"/>
        <end position="448"/>
    </location>
</feature>
<dbReference type="KEGG" id="cpyr:CYJ47_03125"/>
<dbReference type="Gene3D" id="3.30.70.1050">
    <property type="entry name" value="Trigger factor ribosome-binding domain"/>
    <property type="match status" value="1"/>
</dbReference>
<feature type="domain" description="PPIase FKBP-type" evidence="15">
    <location>
        <begin position="162"/>
        <end position="215"/>
    </location>
</feature>
<organism evidence="16 17">
    <name type="scientific">Corynebacterium pyruviciproducens</name>
    <dbReference type="NCBI Taxonomy" id="598660"/>
    <lineage>
        <taxon>Bacteria</taxon>
        <taxon>Bacillati</taxon>
        <taxon>Actinomycetota</taxon>
        <taxon>Actinomycetes</taxon>
        <taxon>Mycobacteriales</taxon>
        <taxon>Corynebacteriaceae</taxon>
        <taxon>Corynebacterium</taxon>
    </lineage>
</organism>
<protein>
    <recommendedName>
        <fullName evidence="4 11">Trigger factor</fullName>
        <shortName evidence="11">TF</shortName>
        <ecNumber evidence="3 11">5.2.1.8</ecNumber>
    </recommendedName>
    <alternativeName>
        <fullName evidence="10 11">PPIase</fullName>
    </alternativeName>
</protein>